<evidence type="ECO:0000259" key="1">
    <source>
        <dbReference type="Pfam" id="PF13223"/>
    </source>
</evidence>
<organism evidence="2 3">
    <name type="scientific">Fibrella forsythiae</name>
    <dbReference type="NCBI Taxonomy" id="2817061"/>
    <lineage>
        <taxon>Bacteria</taxon>
        <taxon>Pseudomonadati</taxon>
        <taxon>Bacteroidota</taxon>
        <taxon>Cytophagia</taxon>
        <taxon>Cytophagales</taxon>
        <taxon>Spirosomataceae</taxon>
        <taxon>Fibrella</taxon>
    </lineage>
</organism>
<dbReference type="Proteomes" id="UP000664628">
    <property type="component" value="Unassembled WGS sequence"/>
</dbReference>
<evidence type="ECO:0000313" key="2">
    <source>
        <dbReference type="EMBL" id="MBO0947320.1"/>
    </source>
</evidence>
<evidence type="ECO:0000313" key="3">
    <source>
        <dbReference type="Proteomes" id="UP000664628"/>
    </source>
</evidence>
<proteinExistence type="predicted"/>
<dbReference type="Pfam" id="PF13223">
    <property type="entry name" value="DUF4031"/>
    <property type="match status" value="1"/>
</dbReference>
<protein>
    <submittedName>
        <fullName evidence="2">DUF4031 domain-containing protein</fullName>
    </submittedName>
</protein>
<gene>
    <name evidence="2" type="ORF">J2I46_01915</name>
</gene>
<comment type="caution">
    <text evidence="2">The sequence shown here is derived from an EMBL/GenBank/DDBJ whole genome shotgun (WGS) entry which is preliminary data.</text>
</comment>
<accession>A0ABS3JBF4</accession>
<dbReference type="InterPro" id="IPR025109">
    <property type="entry name" value="DUF4031"/>
</dbReference>
<reference evidence="2 3" key="1">
    <citation type="submission" date="2021-03" db="EMBL/GenBank/DDBJ databases">
        <title>Fibrella sp. HMF5405 genome sequencing and assembly.</title>
        <authorList>
            <person name="Kang H."/>
            <person name="Kim H."/>
            <person name="Bae S."/>
            <person name="Joh K."/>
        </authorList>
    </citation>
    <scope>NUCLEOTIDE SEQUENCE [LARGE SCALE GENOMIC DNA]</scope>
    <source>
        <strain evidence="2 3">HMF5405</strain>
    </source>
</reference>
<name>A0ABS3JBF4_9BACT</name>
<sequence>MKMCHMIADTTDELLQMADKIGVARKWIQDVGTYNEHFDVCQTKKAKALQLGAQEVTFMELGRMLAKRPGHPLFQK</sequence>
<dbReference type="EMBL" id="JAFMYW010000001">
    <property type="protein sequence ID" value="MBO0947320.1"/>
    <property type="molecule type" value="Genomic_DNA"/>
</dbReference>
<feature type="domain" description="DUF4031" evidence="1">
    <location>
        <begin position="1"/>
        <end position="67"/>
    </location>
</feature>
<keyword evidence="3" id="KW-1185">Reference proteome</keyword>